<proteinExistence type="inferred from homology"/>
<dbReference type="PANTHER" id="PTHR42748">
    <property type="entry name" value="NITROGEN METABOLITE REPRESSION PROTEIN NMRA FAMILY MEMBER"/>
    <property type="match status" value="1"/>
</dbReference>
<protein>
    <recommendedName>
        <fullName evidence="4">NmrA-like domain-containing protein</fullName>
    </recommendedName>
</protein>
<accession>A0AAJ0ME15</accession>
<comment type="caution">
    <text evidence="5">The sequence shown here is derived from an EMBL/GenBank/DDBJ whole genome shotgun (WGS) entry which is preliminary data.</text>
</comment>
<organism evidence="5 6">
    <name type="scientific">Lasiosphaeria hispida</name>
    <dbReference type="NCBI Taxonomy" id="260671"/>
    <lineage>
        <taxon>Eukaryota</taxon>
        <taxon>Fungi</taxon>
        <taxon>Dikarya</taxon>
        <taxon>Ascomycota</taxon>
        <taxon>Pezizomycotina</taxon>
        <taxon>Sordariomycetes</taxon>
        <taxon>Sordariomycetidae</taxon>
        <taxon>Sordariales</taxon>
        <taxon>Lasiosphaeriaceae</taxon>
        <taxon>Lasiosphaeria</taxon>
    </lineage>
</organism>
<keyword evidence="2" id="KW-0521">NADP</keyword>
<dbReference type="InterPro" id="IPR051164">
    <property type="entry name" value="NmrA-like_oxidored"/>
</dbReference>
<feature type="non-terminal residue" evidence="5">
    <location>
        <position position="1"/>
    </location>
</feature>
<sequence>MASTPTVFVSAATGTQGLYVARRLREIGWFVHATVRTPTSPAALTLAALGVAITPGDWDTPSALTAALAGCTHLFLNTVPSLPPADITHERAQASAILTLAASAGVRHVVYSSALAIDRLGDVAVFDAGSLVGKMLLNKAAVEEELKGAGFETWTVLRGASFMENFLPPKVAMYFGLVETGTWTMALLPGAKMPLVGADDIAKFAVAAFKDPARFAGKEIPIAGDELSPEEIMELLSEAAGKQLKFVALTDDEIAAQRGFNPMIVAQLALRELGKFVKAEESKVWSIPLLTFKEFVGKNKDLIKQTYF</sequence>
<feature type="domain" description="NmrA-like" evidence="4">
    <location>
        <begin position="5"/>
        <end position="257"/>
    </location>
</feature>
<dbReference type="SUPFAM" id="SSF51735">
    <property type="entry name" value="NAD(P)-binding Rossmann-fold domains"/>
    <property type="match status" value="1"/>
</dbReference>
<dbReference type="Pfam" id="PF05368">
    <property type="entry name" value="NmrA"/>
    <property type="match status" value="1"/>
</dbReference>
<evidence type="ECO:0000313" key="6">
    <source>
        <dbReference type="Proteomes" id="UP001275084"/>
    </source>
</evidence>
<evidence type="ECO:0000256" key="1">
    <source>
        <dbReference type="ARBA" id="ARBA00006328"/>
    </source>
</evidence>
<evidence type="ECO:0000256" key="2">
    <source>
        <dbReference type="ARBA" id="ARBA00022857"/>
    </source>
</evidence>
<gene>
    <name evidence="5" type="ORF">B0T25DRAFT_500978</name>
</gene>
<dbReference type="AlphaFoldDB" id="A0AAJ0ME15"/>
<dbReference type="InterPro" id="IPR008030">
    <property type="entry name" value="NmrA-like"/>
</dbReference>
<keyword evidence="3" id="KW-0560">Oxidoreductase</keyword>
<name>A0AAJ0ME15_9PEZI</name>
<evidence type="ECO:0000256" key="3">
    <source>
        <dbReference type="ARBA" id="ARBA00023002"/>
    </source>
</evidence>
<dbReference type="InterPro" id="IPR036291">
    <property type="entry name" value="NAD(P)-bd_dom_sf"/>
</dbReference>
<evidence type="ECO:0000313" key="5">
    <source>
        <dbReference type="EMBL" id="KAK3352689.1"/>
    </source>
</evidence>
<dbReference type="GO" id="GO:0016491">
    <property type="term" value="F:oxidoreductase activity"/>
    <property type="evidence" value="ECO:0007669"/>
    <property type="project" value="UniProtKB-KW"/>
</dbReference>
<dbReference type="Proteomes" id="UP001275084">
    <property type="component" value="Unassembled WGS sequence"/>
</dbReference>
<dbReference type="Gene3D" id="3.40.50.720">
    <property type="entry name" value="NAD(P)-binding Rossmann-like Domain"/>
    <property type="match status" value="1"/>
</dbReference>
<dbReference type="GO" id="GO:0005634">
    <property type="term" value="C:nucleus"/>
    <property type="evidence" value="ECO:0007669"/>
    <property type="project" value="TreeGrafter"/>
</dbReference>
<comment type="similarity">
    <text evidence="1">Belongs to the NmrA-type oxidoreductase family.</text>
</comment>
<reference evidence="5" key="1">
    <citation type="journal article" date="2023" name="Mol. Phylogenet. Evol.">
        <title>Genome-scale phylogeny and comparative genomics of the fungal order Sordariales.</title>
        <authorList>
            <person name="Hensen N."/>
            <person name="Bonometti L."/>
            <person name="Westerberg I."/>
            <person name="Brannstrom I.O."/>
            <person name="Guillou S."/>
            <person name="Cros-Aarteil S."/>
            <person name="Calhoun S."/>
            <person name="Haridas S."/>
            <person name="Kuo A."/>
            <person name="Mondo S."/>
            <person name="Pangilinan J."/>
            <person name="Riley R."/>
            <person name="LaButti K."/>
            <person name="Andreopoulos B."/>
            <person name="Lipzen A."/>
            <person name="Chen C."/>
            <person name="Yan M."/>
            <person name="Daum C."/>
            <person name="Ng V."/>
            <person name="Clum A."/>
            <person name="Steindorff A."/>
            <person name="Ohm R.A."/>
            <person name="Martin F."/>
            <person name="Silar P."/>
            <person name="Natvig D.O."/>
            <person name="Lalanne C."/>
            <person name="Gautier V."/>
            <person name="Ament-Velasquez S.L."/>
            <person name="Kruys A."/>
            <person name="Hutchinson M.I."/>
            <person name="Powell A.J."/>
            <person name="Barry K."/>
            <person name="Miller A.N."/>
            <person name="Grigoriev I.V."/>
            <person name="Debuchy R."/>
            <person name="Gladieux P."/>
            <person name="Hiltunen Thoren M."/>
            <person name="Johannesson H."/>
        </authorList>
    </citation>
    <scope>NUCLEOTIDE SEQUENCE</scope>
    <source>
        <strain evidence="5">CBS 955.72</strain>
    </source>
</reference>
<keyword evidence="6" id="KW-1185">Reference proteome</keyword>
<dbReference type="PANTHER" id="PTHR42748:SF30">
    <property type="entry name" value="NMRA-LIKE DOMAIN-CONTAINING PROTEIN"/>
    <property type="match status" value="1"/>
</dbReference>
<reference evidence="5" key="2">
    <citation type="submission" date="2023-06" db="EMBL/GenBank/DDBJ databases">
        <authorList>
            <consortium name="Lawrence Berkeley National Laboratory"/>
            <person name="Haridas S."/>
            <person name="Hensen N."/>
            <person name="Bonometti L."/>
            <person name="Westerberg I."/>
            <person name="Brannstrom I.O."/>
            <person name="Guillou S."/>
            <person name="Cros-Aarteil S."/>
            <person name="Calhoun S."/>
            <person name="Kuo A."/>
            <person name="Mondo S."/>
            <person name="Pangilinan J."/>
            <person name="Riley R."/>
            <person name="Labutti K."/>
            <person name="Andreopoulos B."/>
            <person name="Lipzen A."/>
            <person name="Chen C."/>
            <person name="Yanf M."/>
            <person name="Daum C."/>
            <person name="Ng V."/>
            <person name="Clum A."/>
            <person name="Steindorff A."/>
            <person name="Ohm R."/>
            <person name="Martin F."/>
            <person name="Silar P."/>
            <person name="Natvig D."/>
            <person name="Lalanne C."/>
            <person name="Gautier V."/>
            <person name="Ament-Velasquez S.L."/>
            <person name="Kruys A."/>
            <person name="Hutchinson M.I."/>
            <person name="Powell A.J."/>
            <person name="Barry K."/>
            <person name="Miller A.N."/>
            <person name="Grigoriev I.V."/>
            <person name="Debuchy R."/>
            <person name="Gladieux P."/>
            <person name="Thoren M.H."/>
            <person name="Johannesson H."/>
        </authorList>
    </citation>
    <scope>NUCLEOTIDE SEQUENCE</scope>
    <source>
        <strain evidence="5">CBS 955.72</strain>
    </source>
</reference>
<evidence type="ECO:0000259" key="4">
    <source>
        <dbReference type="Pfam" id="PF05368"/>
    </source>
</evidence>
<dbReference type="EMBL" id="JAUIQD010000004">
    <property type="protein sequence ID" value="KAK3352689.1"/>
    <property type="molecule type" value="Genomic_DNA"/>
</dbReference>